<dbReference type="AlphaFoldDB" id="A0A086PAU2"/>
<keyword evidence="6" id="KW-1185">Reference proteome</keyword>
<dbReference type="Proteomes" id="UP000024284">
    <property type="component" value="Unassembled WGS sequence"/>
</dbReference>
<keyword evidence="1 4" id="KW-0963">Cytoplasm</keyword>
<dbReference type="EMBL" id="JFZA02000012">
    <property type="protein sequence ID" value="KFG90510.1"/>
    <property type="molecule type" value="Genomic_DNA"/>
</dbReference>
<dbReference type="InterPro" id="IPR016181">
    <property type="entry name" value="Acyl_CoA_acyltransferase"/>
</dbReference>
<organism evidence="5 6">
    <name type="scientific">Sphingobium herbicidovorans (strain ATCC 700291 / DSM 11019 / CCUG 56400 / KCTC 2939 / LMG 18315 / NBRC 16415 / MH)</name>
    <name type="common">Sphingomonas herbicidovorans</name>
    <dbReference type="NCBI Taxonomy" id="1219045"/>
    <lineage>
        <taxon>Bacteria</taxon>
        <taxon>Pseudomonadati</taxon>
        <taxon>Pseudomonadota</taxon>
        <taxon>Alphaproteobacteria</taxon>
        <taxon>Sphingomonadales</taxon>
        <taxon>Sphingomonadaceae</taxon>
        <taxon>Sphingobium</taxon>
    </lineage>
</organism>
<dbReference type="GO" id="GO:0030163">
    <property type="term" value="P:protein catabolic process"/>
    <property type="evidence" value="ECO:0007669"/>
    <property type="project" value="UniProtKB-UniRule"/>
</dbReference>
<keyword evidence="3 4" id="KW-0012">Acyltransferase</keyword>
<dbReference type="HAMAP" id="MF_00688">
    <property type="entry name" value="Leu_Phe_trans"/>
    <property type="match status" value="1"/>
</dbReference>
<evidence type="ECO:0000313" key="5">
    <source>
        <dbReference type="EMBL" id="KFG90510.1"/>
    </source>
</evidence>
<dbReference type="GO" id="GO:0005737">
    <property type="term" value="C:cytoplasm"/>
    <property type="evidence" value="ECO:0007669"/>
    <property type="project" value="UniProtKB-SubCell"/>
</dbReference>
<comment type="caution">
    <text evidence="5">The sequence shown here is derived from an EMBL/GenBank/DDBJ whole genome shotgun (WGS) entry which is preliminary data.</text>
</comment>
<evidence type="ECO:0000256" key="2">
    <source>
        <dbReference type="ARBA" id="ARBA00022679"/>
    </source>
</evidence>
<dbReference type="InterPro" id="IPR004616">
    <property type="entry name" value="Leu/Phe-tRNA_Trfase"/>
</dbReference>
<comment type="subcellular location">
    <subcellularLocation>
        <location evidence="4">Cytoplasm</location>
    </subcellularLocation>
</comment>
<protein>
    <recommendedName>
        <fullName evidence="4">Leucyl/phenylalanyl-tRNA--protein transferase</fullName>
        <ecNumber evidence="4">2.3.2.6</ecNumber>
    </recommendedName>
    <alternativeName>
        <fullName evidence="4">L/F-transferase</fullName>
    </alternativeName>
    <alternativeName>
        <fullName evidence="4">Leucyltransferase</fullName>
    </alternativeName>
    <alternativeName>
        <fullName evidence="4">Phenyalanyltransferase</fullName>
    </alternativeName>
</protein>
<dbReference type="PATRIC" id="fig|1219045.3.peg.1750"/>
<proteinExistence type="inferred from homology"/>
<comment type="similarity">
    <text evidence="4">Belongs to the L/F-transferase family.</text>
</comment>
<accession>A0A086PAU2</accession>
<evidence type="ECO:0000256" key="4">
    <source>
        <dbReference type="HAMAP-Rule" id="MF_00688"/>
    </source>
</evidence>
<evidence type="ECO:0000256" key="1">
    <source>
        <dbReference type="ARBA" id="ARBA00022490"/>
    </source>
</evidence>
<sequence>MPAAPRAQSDPSAPALRSLSLHLMTIDPLVLLQAYAIGVFPMSDDRDAEEVYWIEPKRRAIMPLRGFHLSRSLARTIRRERFRVTANRDFGGIVSLCAQAAEDRPSTWINREIEQTYRHLHEIGFAHSVEVWDGEELVGGLYGVALGQAFFGESMVSRRTDASKVAIAWLTARMLFAGFTLLDCQFMTEHLRSLGAIEISQRDYLGLLEGALGGVPLGVGRSVLAEGSGSWAELAFAPLAGDAPAGRSPLPPSFTVSGPLSGHDIVQLLTQTS</sequence>
<comment type="catalytic activity">
    <reaction evidence="4">
        <text>N-terminal L-arginyl-[protein] + L-leucyl-tRNA(Leu) = N-terminal L-leucyl-L-arginyl-[protein] + tRNA(Leu) + H(+)</text>
        <dbReference type="Rhea" id="RHEA:50416"/>
        <dbReference type="Rhea" id="RHEA-COMP:9613"/>
        <dbReference type="Rhea" id="RHEA-COMP:9622"/>
        <dbReference type="Rhea" id="RHEA-COMP:12672"/>
        <dbReference type="Rhea" id="RHEA-COMP:12673"/>
        <dbReference type="ChEBI" id="CHEBI:15378"/>
        <dbReference type="ChEBI" id="CHEBI:64719"/>
        <dbReference type="ChEBI" id="CHEBI:78442"/>
        <dbReference type="ChEBI" id="CHEBI:78494"/>
        <dbReference type="ChEBI" id="CHEBI:133044"/>
        <dbReference type="EC" id="2.3.2.6"/>
    </reaction>
</comment>
<dbReference type="STRING" id="76947.GCA_002080435_01273"/>
<dbReference type="PANTHER" id="PTHR30098">
    <property type="entry name" value="LEUCYL/PHENYLALANYL-TRNA--PROTEIN TRANSFERASE"/>
    <property type="match status" value="1"/>
</dbReference>
<evidence type="ECO:0000313" key="6">
    <source>
        <dbReference type="Proteomes" id="UP000024284"/>
    </source>
</evidence>
<reference evidence="5" key="1">
    <citation type="submission" date="2014-08" db="EMBL/GenBank/DDBJ databases">
        <title>Draft genome sequences of Sphingobium herbicidovorans.</title>
        <authorList>
            <person name="Gan H.M."/>
            <person name="Gan H.Y."/>
            <person name="Savka M.A."/>
        </authorList>
    </citation>
    <scope>NUCLEOTIDE SEQUENCE [LARGE SCALE GENOMIC DNA]</scope>
    <source>
        <strain evidence="5">NBRC 16415</strain>
    </source>
</reference>
<dbReference type="GO" id="GO:0008914">
    <property type="term" value="F:leucyl-tRNA--protein transferase activity"/>
    <property type="evidence" value="ECO:0007669"/>
    <property type="project" value="UniProtKB-UniRule"/>
</dbReference>
<dbReference type="NCBIfam" id="TIGR00667">
    <property type="entry name" value="aat"/>
    <property type="match status" value="1"/>
</dbReference>
<dbReference type="Gene3D" id="3.40.630.70">
    <property type="entry name" value="Leucyl/phenylalanyl-tRNA-protein transferase, C-terminal domain"/>
    <property type="match status" value="1"/>
</dbReference>
<dbReference type="EC" id="2.3.2.6" evidence="4"/>
<comment type="catalytic activity">
    <reaction evidence="4">
        <text>L-phenylalanyl-tRNA(Phe) + an N-terminal L-alpha-aminoacyl-[protein] = an N-terminal L-phenylalanyl-L-alpha-aminoacyl-[protein] + tRNA(Phe)</text>
        <dbReference type="Rhea" id="RHEA:43632"/>
        <dbReference type="Rhea" id="RHEA-COMP:9668"/>
        <dbReference type="Rhea" id="RHEA-COMP:9699"/>
        <dbReference type="Rhea" id="RHEA-COMP:10636"/>
        <dbReference type="Rhea" id="RHEA-COMP:10637"/>
        <dbReference type="ChEBI" id="CHEBI:78442"/>
        <dbReference type="ChEBI" id="CHEBI:78531"/>
        <dbReference type="ChEBI" id="CHEBI:78597"/>
        <dbReference type="ChEBI" id="CHEBI:83561"/>
        <dbReference type="EC" id="2.3.2.6"/>
    </reaction>
</comment>
<dbReference type="FunFam" id="3.40.630.70:FF:000001">
    <property type="entry name" value="Leucyl/phenylalanyl-tRNA--protein transferase"/>
    <property type="match status" value="1"/>
</dbReference>
<evidence type="ECO:0000256" key="3">
    <source>
        <dbReference type="ARBA" id="ARBA00023315"/>
    </source>
</evidence>
<comment type="function">
    <text evidence="4">Functions in the N-end rule pathway of protein degradation where it conjugates Leu, Phe and, less efficiently, Met from aminoacyl-tRNAs to the N-termini of proteins containing an N-terminal arginine or lysine.</text>
</comment>
<name>A0A086PAU2_SPHHM</name>
<dbReference type="Pfam" id="PF03588">
    <property type="entry name" value="Leu_Phe_trans"/>
    <property type="match status" value="1"/>
</dbReference>
<gene>
    <name evidence="4 5" type="primary">aat</name>
    <name evidence="5" type="ORF">BV98_001714</name>
</gene>
<dbReference type="InterPro" id="IPR042203">
    <property type="entry name" value="Leu/Phe-tRNA_Trfase_C"/>
</dbReference>
<dbReference type="SUPFAM" id="SSF55729">
    <property type="entry name" value="Acyl-CoA N-acyltransferases (Nat)"/>
    <property type="match status" value="1"/>
</dbReference>
<dbReference type="PANTHER" id="PTHR30098:SF2">
    <property type="entry name" value="LEUCYL_PHENYLALANYL-TRNA--PROTEIN TRANSFERASE"/>
    <property type="match status" value="1"/>
</dbReference>
<comment type="catalytic activity">
    <reaction evidence="4">
        <text>N-terminal L-lysyl-[protein] + L-leucyl-tRNA(Leu) = N-terminal L-leucyl-L-lysyl-[protein] + tRNA(Leu) + H(+)</text>
        <dbReference type="Rhea" id="RHEA:12340"/>
        <dbReference type="Rhea" id="RHEA-COMP:9613"/>
        <dbReference type="Rhea" id="RHEA-COMP:9622"/>
        <dbReference type="Rhea" id="RHEA-COMP:12670"/>
        <dbReference type="Rhea" id="RHEA-COMP:12671"/>
        <dbReference type="ChEBI" id="CHEBI:15378"/>
        <dbReference type="ChEBI" id="CHEBI:65249"/>
        <dbReference type="ChEBI" id="CHEBI:78442"/>
        <dbReference type="ChEBI" id="CHEBI:78494"/>
        <dbReference type="ChEBI" id="CHEBI:133043"/>
        <dbReference type="EC" id="2.3.2.6"/>
    </reaction>
</comment>
<dbReference type="eggNOG" id="COG2360">
    <property type="taxonomic scope" value="Bacteria"/>
</dbReference>
<keyword evidence="2 4" id="KW-0808">Transferase</keyword>